<organism evidence="3">
    <name type="scientific">Methylobacterium oryzae CBMB20</name>
    <dbReference type="NCBI Taxonomy" id="693986"/>
    <lineage>
        <taxon>Bacteria</taxon>
        <taxon>Pseudomonadati</taxon>
        <taxon>Pseudomonadota</taxon>
        <taxon>Alphaproteobacteria</taxon>
        <taxon>Hyphomicrobiales</taxon>
        <taxon>Methylobacteriaceae</taxon>
        <taxon>Methylobacterium</taxon>
    </lineage>
</organism>
<evidence type="ECO:0000256" key="1">
    <source>
        <dbReference type="SAM" id="Coils"/>
    </source>
</evidence>
<keyword evidence="3" id="KW-0614">Plasmid</keyword>
<dbReference type="EMBL" id="JX627580">
    <property type="protein sequence ID" value="AGO88294.1"/>
    <property type="molecule type" value="Genomic_DNA"/>
</dbReference>
<evidence type="ECO:0000259" key="2">
    <source>
        <dbReference type="Pfam" id="PF02463"/>
    </source>
</evidence>
<reference evidence="3" key="1">
    <citation type="journal article" date="2014" name="PLoS ONE">
        <title>Genome Information of Methylobacterium oryzae, a Plant-Probiotic Methylotroph in the Phyllosphere.</title>
        <authorList>
            <person name="Kwak M.J."/>
            <person name="Jeong H."/>
            <person name="Madhaiyan M."/>
            <person name="Lee Y."/>
            <person name="Sa T.M."/>
            <person name="Oh T.K."/>
            <person name="Kim J.F."/>
        </authorList>
    </citation>
    <scope>NUCLEOTIDE SEQUENCE</scope>
    <source>
        <strain evidence="3">CBMB20</strain>
        <plasmid evidence="3">pMOC1</plasmid>
    </source>
</reference>
<feature type="coiled-coil region" evidence="1">
    <location>
        <begin position="596"/>
        <end position="630"/>
    </location>
</feature>
<name>A0A088B359_9HYPH</name>
<proteinExistence type="predicted"/>
<dbReference type="SUPFAM" id="SSF52540">
    <property type="entry name" value="P-loop containing nucleoside triphosphate hydrolases"/>
    <property type="match status" value="1"/>
</dbReference>
<dbReference type="RefSeq" id="WP_172685381.1">
    <property type="nucleotide sequence ID" value="NZ_JX627580.1"/>
</dbReference>
<dbReference type="InterPro" id="IPR003395">
    <property type="entry name" value="RecF/RecN/SMC_N"/>
</dbReference>
<protein>
    <submittedName>
        <fullName evidence="3">SMC domain protein</fullName>
    </submittedName>
</protein>
<sequence length="810" mass="87386">MTQRLKSLSVRDFRSIRGEITVSLDAPVVLIHGQNGAGKTSMLSALELGLTGAVTSLRGLDDEFARHLVHKGADAGRIVVAAEGMGDCAGEAQQTIRRSGVEGAGLLSPTAARFYGERCYLSQATLGRLLEVYQVKDTRRSDSPLTKFVKDLLGLDRLDALIEGLHDAGDVRRFRTTVPTFWEVREAIPDVEKRLRQDVAELQRHETERVAVDGRLRSGLAAIGIEAALLSPVADLARALAVQDDEAALQDLARLRREVTAVRQQWATARTEVAPAERTETEATARAAIEALELWRDGDGRRLEAILTAVTGLLPDAALSLGAGSGRSHAAASAAVSADLARCIGILEREAEDTARLSSFDQDLGRVRARMTVIEEQLAAQAVTSGSLAQALAGVLAHIHSDDCPVCGRDFGEISAKPLQAHVSDRIAALTESAGRLQALSRERAEMVAAAASLERDRGALAGRQLTPAMRDQMKSRRARLAELERSLLESAAGAARGQGMAVAAAAATRSVEALRARDQLVVTLREATGRLTRRAGVEPIGELEALDAALDRIDAGVSAGEARLTDRQEARRSAQAALEQHVEVSGRIEVLGRGIAEREATLKRFREARAAAEARITQSRELARRAREARTNVVRRVFNDSLNAVWRDLFVRLAPEEPFVPAFALPEGQGGPVEAVLETLHRSGGRGGDPRAMLSAGNLNTAALTLFLALHLSVEPALPWLIIDDPVQSMDEVHIAQFAALLRTLSKQHGRQVIIAVHERPLFEYLALELSPAYPDDRLITIELGRSPSGETLVNFEPLIWRPDTAIAA</sequence>
<dbReference type="PANTHER" id="PTHR32114">
    <property type="entry name" value="ABC TRANSPORTER ABCH.3"/>
    <property type="match status" value="1"/>
</dbReference>
<accession>A0A088B359</accession>
<dbReference type="Gene3D" id="3.40.50.300">
    <property type="entry name" value="P-loop containing nucleotide triphosphate hydrolases"/>
    <property type="match status" value="2"/>
</dbReference>
<feature type="domain" description="RecF/RecN/SMC N-terminal" evidence="2">
    <location>
        <begin position="5"/>
        <end position="765"/>
    </location>
</feature>
<dbReference type="Pfam" id="PF02463">
    <property type="entry name" value="SMC_N"/>
    <property type="match status" value="1"/>
</dbReference>
<dbReference type="InterPro" id="IPR027417">
    <property type="entry name" value="P-loop_NTPase"/>
</dbReference>
<keyword evidence="1" id="KW-0175">Coiled coil</keyword>
<geneLocation type="plasmid" evidence="3">
    <name>pMOC1</name>
</geneLocation>
<dbReference type="AlphaFoldDB" id="A0A088B359"/>
<dbReference type="PANTHER" id="PTHR32114:SF2">
    <property type="entry name" value="ABC TRANSPORTER ABCH.3"/>
    <property type="match status" value="1"/>
</dbReference>
<gene>
    <name evidence="3" type="ORF">MOC_1p0056</name>
</gene>
<evidence type="ECO:0000313" key="3">
    <source>
        <dbReference type="EMBL" id="AGO88294.1"/>
    </source>
</evidence>